<feature type="region of interest" description="Disordered" evidence="1">
    <location>
        <begin position="1"/>
        <end position="78"/>
    </location>
</feature>
<gene>
    <name evidence="2" type="ORF">VP01_6994g1</name>
</gene>
<evidence type="ECO:0000256" key="1">
    <source>
        <dbReference type="SAM" id="MobiDB-lite"/>
    </source>
</evidence>
<dbReference type="PANTHER" id="PTHR33246:SF51">
    <property type="entry name" value="MYB_SANT-LIKE DOMAIN-CONTAINING PROTEIN"/>
    <property type="match status" value="1"/>
</dbReference>
<feature type="compositionally biased region" description="Polar residues" evidence="1">
    <location>
        <begin position="227"/>
        <end position="240"/>
    </location>
</feature>
<evidence type="ECO:0000313" key="3">
    <source>
        <dbReference type="Proteomes" id="UP000037035"/>
    </source>
</evidence>
<reference evidence="2 3" key="1">
    <citation type="submission" date="2015-08" db="EMBL/GenBank/DDBJ databases">
        <title>Next Generation Sequencing and Analysis of the Genome of Puccinia sorghi L Schw, the Causal Agent of Maize Common Rust.</title>
        <authorList>
            <person name="Rochi L."/>
            <person name="Burguener G."/>
            <person name="Darino M."/>
            <person name="Turjanski A."/>
            <person name="Kreff E."/>
            <person name="Dieguez M.J."/>
            <person name="Sacco F."/>
        </authorList>
    </citation>
    <scope>NUCLEOTIDE SEQUENCE [LARGE SCALE GENOMIC DNA]</scope>
    <source>
        <strain evidence="2 3">RO10H11247</strain>
    </source>
</reference>
<evidence type="ECO:0000313" key="2">
    <source>
        <dbReference type="EMBL" id="KNZ46753.1"/>
    </source>
</evidence>
<feature type="compositionally biased region" description="Polar residues" evidence="1">
    <location>
        <begin position="1"/>
        <end position="20"/>
    </location>
</feature>
<feature type="non-terminal residue" evidence="2">
    <location>
        <position position="291"/>
    </location>
</feature>
<accession>A0A0L6UDX7</accession>
<dbReference type="AlphaFoldDB" id="A0A0L6UDX7"/>
<dbReference type="PANTHER" id="PTHR33246">
    <property type="entry name" value="CCHC-TYPE DOMAIN-CONTAINING PROTEIN"/>
    <property type="match status" value="1"/>
</dbReference>
<feature type="non-terminal residue" evidence="2">
    <location>
        <position position="1"/>
    </location>
</feature>
<feature type="compositionally biased region" description="Polar residues" evidence="1">
    <location>
        <begin position="41"/>
        <end position="52"/>
    </location>
</feature>
<proteinExistence type="predicted"/>
<sequence length="291" mass="32143">GSNSEESPLHQGLSNVTFGQSSKNSSPHKHHSQVTDKSKHPASQTPLSNQARNGGISCGEKAGMATQGARTQNGKAFEGPTNRMMWRIGERLYHKTVMRMLSLTSKIKRTHLIVWRWLKDITYRLMEKKKYMDVQNFGENTGAGIENKSGVQTLYNFLEPKCLCYHRLDVLFQEKANVTALFEFDHFKPGDELRLLMDSNFKHEDDGVGATVSDGEDDSEEAKLDNEANSSNQQETSATSRHLPAQDEVNNSLCPLLLGEEGKSHPATGDGPIGNQSAGDGPIGNDLSNQR</sequence>
<keyword evidence="3" id="KW-1185">Reference proteome</keyword>
<organism evidence="2 3">
    <name type="scientific">Puccinia sorghi</name>
    <dbReference type="NCBI Taxonomy" id="27349"/>
    <lineage>
        <taxon>Eukaryota</taxon>
        <taxon>Fungi</taxon>
        <taxon>Dikarya</taxon>
        <taxon>Basidiomycota</taxon>
        <taxon>Pucciniomycotina</taxon>
        <taxon>Pucciniomycetes</taxon>
        <taxon>Pucciniales</taxon>
        <taxon>Pucciniaceae</taxon>
        <taxon>Puccinia</taxon>
    </lineage>
</organism>
<dbReference type="Proteomes" id="UP000037035">
    <property type="component" value="Unassembled WGS sequence"/>
</dbReference>
<dbReference type="EMBL" id="LAVV01012376">
    <property type="protein sequence ID" value="KNZ46753.1"/>
    <property type="molecule type" value="Genomic_DNA"/>
</dbReference>
<feature type="region of interest" description="Disordered" evidence="1">
    <location>
        <begin position="206"/>
        <end position="291"/>
    </location>
</feature>
<protein>
    <submittedName>
        <fullName evidence="2">Uncharacterized protein</fullName>
    </submittedName>
</protein>
<comment type="caution">
    <text evidence="2">The sequence shown here is derived from an EMBL/GenBank/DDBJ whole genome shotgun (WGS) entry which is preliminary data.</text>
</comment>
<dbReference type="VEuPathDB" id="FungiDB:VP01_6994g1"/>
<name>A0A0L6UDX7_9BASI</name>
<dbReference type="OrthoDB" id="2519007at2759"/>